<dbReference type="AlphaFoldDB" id="A0AB33HM62"/>
<protein>
    <submittedName>
        <fullName evidence="1">Cytadherence-related protein ORF6 homolog</fullName>
    </submittedName>
</protein>
<gene>
    <name evidence="1" type="ORF">MPNA0920</name>
</gene>
<evidence type="ECO:0000313" key="2">
    <source>
        <dbReference type="Proteomes" id="UP000007105"/>
    </source>
</evidence>
<proteinExistence type="predicted"/>
<accession>A0AB33HM62</accession>
<organism evidence="1 2">
    <name type="scientific">Mycoplasmoides pneumoniae 309</name>
    <dbReference type="NCBI Taxonomy" id="1112856"/>
    <lineage>
        <taxon>Bacteria</taxon>
        <taxon>Bacillati</taxon>
        <taxon>Mycoplasmatota</taxon>
        <taxon>Mycoplasmoidales</taxon>
        <taxon>Mycoplasmoidaceae</taxon>
        <taxon>Mycoplasmoides</taxon>
    </lineage>
</organism>
<dbReference type="EMBL" id="AP012303">
    <property type="protein sequence ID" value="BAL21662.1"/>
    <property type="molecule type" value="Genomic_DNA"/>
</dbReference>
<dbReference type="KEGG" id="mpm:MPNA0920"/>
<reference evidence="2" key="1">
    <citation type="journal article" date="2012" name="J. Bacteriol.">
        <title>Complete genome sequence of Mycoplasma pneumoniae type 2a strain 309, isolated in Japan.</title>
        <authorList>
            <person name="Kenri T."/>
            <person name="Horino A."/>
            <person name="Matsui M."/>
            <person name="Sasaki Y."/>
            <person name="Suzuki S."/>
            <person name="Narita M."/>
            <person name="Ohya H."/>
            <person name="Okazaki N."/>
            <person name="Shibayama K."/>
        </authorList>
    </citation>
    <scope>NUCLEOTIDE SEQUENCE [LARGE SCALE GENOMIC DNA]</scope>
    <source>
        <strain evidence="2">309</strain>
    </source>
</reference>
<evidence type="ECO:0000313" key="1">
    <source>
        <dbReference type="EMBL" id="BAL21662.1"/>
    </source>
</evidence>
<dbReference type="Proteomes" id="UP000007105">
    <property type="component" value="Chromosome"/>
</dbReference>
<sequence>MGVIVPSLETWPGKPSTGIATRAAGGVSVQAATRLDFYKWRSAECNNKVIPHLHAPTRLLKWPDRCDGFKRGTEFVVLGCRGGPGIGSRNLMSPHRAQLGHRQAEAVCRKPVGF</sequence>
<name>A0AB33HM62_MYCPM</name>